<evidence type="ECO:0000256" key="4">
    <source>
        <dbReference type="ARBA" id="ARBA00022927"/>
    </source>
</evidence>
<keyword evidence="2 5" id="KW-0813">Transport</keyword>
<dbReference type="InterPro" id="IPR032413">
    <property type="entry name" value="Arm_3"/>
</dbReference>
<reference evidence="9 10" key="2">
    <citation type="submission" date="2016-08" db="EMBL/GenBank/DDBJ databases">
        <title>Pervasive Adenine N6-methylation of Active Genes in Fungi.</title>
        <authorList>
            <consortium name="DOE Joint Genome Institute"/>
            <person name="Mondo S.J."/>
            <person name="Dannebaum R.O."/>
            <person name="Kuo R.C."/>
            <person name="Labutti K."/>
            <person name="Haridas S."/>
            <person name="Kuo A."/>
            <person name="Salamov A."/>
            <person name="Ahrendt S.R."/>
            <person name="Lipzen A."/>
            <person name="Sullivan W."/>
            <person name="Andreopoulos W.B."/>
            <person name="Clum A."/>
            <person name="Lindquist E."/>
            <person name="Daum C."/>
            <person name="Ramamoorthy G.K."/>
            <person name="Gryganskyi A."/>
            <person name="Culley D."/>
            <person name="Magnuson J.K."/>
            <person name="James T.Y."/>
            <person name="O'Malley M.A."/>
            <person name="Stajich J.E."/>
            <person name="Spatafora J.W."/>
            <person name="Visel A."/>
            <person name="Grigoriev I.V."/>
        </authorList>
    </citation>
    <scope>NUCLEOTIDE SEQUENCE [LARGE SCALE GENOMIC DNA]</scope>
    <source>
        <strain evidence="10">finn</strain>
    </source>
</reference>
<keyword evidence="4 5" id="KW-0653">Protein transport</keyword>
<dbReference type="OrthoDB" id="29145at2759"/>
<name>A0A1Y1VMG2_9FUNG</name>
<dbReference type="Pfam" id="PF01749">
    <property type="entry name" value="IBB"/>
    <property type="match status" value="1"/>
</dbReference>
<reference evidence="9 10" key="1">
    <citation type="submission" date="2016-08" db="EMBL/GenBank/DDBJ databases">
        <title>Genomes of anaerobic fungi encode conserved fungal cellulosomes for biomass hydrolysis.</title>
        <authorList>
            <consortium name="DOE Joint Genome Institute"/>
            <person name="Haitjema C.H."/>
            <person name="Gilmore S.P."/>
            <person name="Henske J.K."/>
            <person name="Solomon K.V."/>
            <person name="De Groot R."/>
            <person name="Kuo A."/>
            <person name="Mondo S.J."/>
            <person name="Salamov A.A."/>
            <person name="Labutti K."/>
            <person name="Zhao Z."/>
            <person name="Chiniquy J."/>
            <person name="Barry K."/>
            <person name="Brewer H.M."/>
            <person name="Purvine S.O."/>
            <person name="Wright A.T."/>
            <person name="Boxma B."/>
            <person name="Van Alen T."/>
            <person name="Hackstein J.H."/>
            <person name="Baker S.E."/>
            <person name="Grigoriev I.V."/>
            <person name="O'Malley M.A."/>
        </authorList>
    </citation>
    <scope>NUCLEOTIDE SEQUENCE [LARGE SCALE GENOMIC DNA]</scope>
    <source>
        <strain evidence="10">finn</strain>
    </source>
</reference>
<dbReference type="GO" id="GO:0005634">
    <property type="term" value="C:nucleus"/>
    <property type="evidence" value="ECO:0007669"/>
    <property type="project" value="UniProtKB-ARBA"/>
</dbReference>
<evidence type="ECO:0000313" key="9">
    <source>
        <dbReference type="EMBL" id="ORX59335.1"/>
    </source>
</evidence>
<feature type="repeat" description="ARM" evidence="6">
    <location>
        <begin position="331"/>
        <end position="365"/>
    </location>
</feature>
<keyword evidence="3" id="KW-0677">Repeat</keyword>
<protein>
    <recommendedName>
        <fullName evidence="5">Importin subunit alpha</fullName>
    </recommendedName>
</protein>
<dbReference type="Proteomes" id="UP000193719">
    <property type="component" value="Unassembled WGS sequence"/>
</dbReference>
<accession>A0A1Y1VMG2</accession>
<dbReference type="PROSITE" id="PS50176">
    <property type="entry name" value="ARM_REPEAT"/>
    <property type="match status" value="4"/>
</dbReference>
<comment type="similarity">
    <text evidence="1 5">Belongs to the importin alpha family.</text>
</comment>
<dbReference type="SMART" id="SM00185">
    <property type="entry name" value="ARM"/>
    <property type="match status" value="8"/>
</dbReference>
<dbReference type="InterPro" id="IPR024931">
    <property type="entry name" value="Importin_alpha"/>
</dbReference>
<dbReference type="GO" id="GO:0061608">
    <property type="term" value="F:nuclear import signal receptor activity"/>
    <property type="evidence" value="ECO:0007669"/>
    <property type="project" value="InterPro"/>
</dbReference>
<dbReference type="Gene3D" id="1.25.10.10">
    <property type="entry name" value="Leucine-rich Repeat Variant"/>
    <property type="match status" value="1"/>
</dbReference>
<evidence type="ECO:0000256" key="3">
    <source>
        <dbReference type="ARBA" id="ARBA00022737"/>
    </source>
</evidence>
<proteinExistence type="inferred from homology"/>
<sequence>MDRGKSEHRIGQYKSRGLLQTDELRRRREDAAVEIRKQKREENLSKRRNFLNQTFSDDDSDDDDYEFETPYAEELQQLPEMINKIYSNEVDDQLDATTRFRKILSKERNPPIEEIINCGVIPRLIEFLKSQHTLLQFEAAWALTNIASGTTDQTQVIIDHGAVPIFISLLYSPVSDVKEQAVWALGNIAGDNPACRDYVLSNNALTPILNILNDHTNKVSMLRNATWALSNLCRGKNPQPDWEIIKQCLPVLAKLIYAQDPEVLTDACWALSYLSDGSNQKIQAVIESGVCRRLVELLMYPQYSVQTPALRTIGNIVTGDDVQTQVIVNSNALPSLLSLLNSPREGIKKEACWTISNITAGNTSQIQDVIDANIIPVLIDVLKTGDFKTKKEACWAISNATSGGLQNPEQIRYLVQQGCITPLCDLLTCKDNRIIQVALDGLENILKVGEQDRSLNEDNLNQMALYIEECGGMDKIHNLQAHKNVEIYNKAYNIIDKYFNDDEEETGLEAEVDNTGAFNFSADNRQFVPNGGFHFGH</sequence>
<dbReference type="SUPFAM" id="SSF48371">
    <property type="entry name" value="ARM repeat"/>
    <property type="match status" value="1"/>
</dbReference>
<evidence type="ECO:0000256" key="6">
    <source>
        <dbReference type="PROSITE-ProRule" id="PRU00259"/>
    </source>
</evidence>
<feature type="repeat" description="ARM" evidence="6">
    <location>
        <begin position="203"/>
        <end position="232"/>
    </location>
</feature>
<evidence type="ECO:0000256" key="1">
    <source>
        <dbReference type="ARBA" id="ARBA00010394"/>
    </source>
</evidence>
<evidence type="ECO:0000259" key="8">
    <source>
        <dbReference type="PROSITE" id="PS51214"/>
    </source>
</evidence>
<dbReference type="InterPro" id="IPR000225">
    <property type="entry name" value="Armadillo"/>
</dbReference>
<dbReference type="GO" id="GO:0005737">
    <property type="term" value="C:cytoplasm"/>
    <property type="evidence" value="ECO:0007669"/>
    <property type="project" value="InterPro"/>
</dbReference>
<dbReference type="AlphaFoldDB" id="A0A1Y1VMG2"/>
<dbReference type="STRING" id="1754191.A0A1Y1VMG2"/>
<feature type="repeat" description="ARM" evidence="6">
    <location>
        <begin position="161"/>
        <end position="189"/>
    </location>
</feature>
<evidence type="ECO:0000256" key="5">
    <source>
        <dbReference type="PIRNR" id="PIRNR005673"/>
    </source>
</evidence>
<keyword evidence="10" id="KW-1185">Reference proteome</keyword>
<dbReference type="InterPro" id="IPR011989">
    <property type="entry name" value="ARM-like"/>
</dbReference>
<comment type="caution">
    <text evidence="9">The sequence shown here is derived from an EMBL/GenBank/DDBJ whole genome shotgun (WGS) entry which is preliminary data.</text>
</comment>
<dbReference type="PANTHER" id="PTHR23316">
    <property type="entry name" value="IMPORTIN ALPHA"/>
    <property type="match status" value="1"/>
</dbReference>
<dbReference type="PROSITE" id="PS51214">
    <property type="entry name" value="IBB"/>
    <property type="match status" value="1"/>
</dbReference>
<feature type="domain" description="IBB" evidence="8">
    <location>
        <begin position="1"/>
        <end position="57"/>
    </location>
</feature>
<dbReference type="EMBL" id="MCFH01000003">
    <property type="protein sequence ID" value="ORX59335.1"/>
    <property type="molecule type" value="Genomic_DNA"/>
</dbReference>
<dbReference type="Gene3D" id="1.20.5.690">
    <property type="entry name" value="Importin-alpha, importin-beta-binding domain"/>
    <property type="match status" value="1"/>
</dbReference>
<dbReference type="InterPro" id="IPR036975">
    <property type="entry name" value="Importin-a_IBB_sf"/>
</dbReference>
<feature type="region of interest" description="Disordered" evidence="7">
    <location>
        <begin position="1"/>
        <end position="21"/>
    </location>
</feature>
<evidence type="ECO:0000256" key="7">
    <source>
        <dbReference type="SAM" id="MobiDB-lite"/>
    </source>
</evidence>
<dbReference type="Pfam" id="PF00514">
    <property type="entry name" value="Arm"/>
    <property type="match status" value="8"/>
</dbReference>
<dbReference type="InterPro" id="IPR002652">
    <property type="entry name" value="Importin-a_IBB"/>
</dbReference>
<dbReference type="InterPro" id="IPR016024">
    <property type="entry name" value="ARM-type_fold"/>
</dbReference>
<dbReference type="Pfam" id="PF16186">
    <property type="entry name" value="Arm_3"/>
    <property type="match status" value="1"/>
</dbReference>
<dbReference type="PIRSF" id="PIRSF005673">
    <property type="entry name" value="Importin_alpha"/>
    <property type="match status" value="1"/>
</dbReference>
<dbReference type="FunFam" id="1.25.10.10:FF:000021">
    <property type="entry name" value="Importin subunit alpha"/>
    <property type="match status" value="1"/>
</dbReference>
<evidence type="ECO:0000256" key="2">
    <source>
        <dbReference type="ARBA" id="ARBA00022448"/>
    </source>
</evidence>
<feature type="repeat" description="ARM" evidence="6">
    <location>
        <begin position="119"/>
        <end position="161"/>
    </location>
</feature>
<feature type="compositionally biased region" description="Basic and acidic residues" evidence="7">
    <location>
        <begin position="1"/>
        <end position="10"/>
    </location>
</feature>
<dbReference type="GO" id="GO:0006606">
    <property type="term" value="P:protein import into nucleus"/>
    <property type="evidence" value="ECO:0007669"/>
    <property type="project" value="InterPro"/>
</dbReference>
<organism evidence="9 10">
    <name type="scientific">Piromyces finnis</name>
    <dbReference type="NCBI Taxonomy" id="1754191"/>
    <lineage>
        <taxon>Eukaryota</taxon>
        <taxon>Fungi</taxon>
        <taxon>Fungi incertae sedis</taxon>
        <taxon>Chytridiomycota</taxon>
        <taxon>Chytridiomycota incertae sedis</taxon>
        <taxon>Neocallimastigomycetes</taxon>
        <taxon>Neocallimastigales</taxon>
        <taxon>Neocallimastigaceae</taxon>
        <taxon>Piromyces</taxon>
    </lineage>
</organism>
<gene>
    <name evidence="9" type="ORF">BCR36DRAFT_579918</name>
</gene>
<evidence type="ECO:0000313" key="10">
    <source>
        <dbReference type="Proteomes" id="UP000193719"/>
    </source>
</evidence>